<accession>A0A1M5Z980</accession>
<reference evidence="3 4" key="1">
    <citation type="submission" date="2016-11" db="EMBL/GenBank/DDBJ databases">
        <authorList>
            <person name="Jaros S."/>
            <person name="Januszkiewicz K."/>
            <person name="Wedrychowicz H."/>
        </authorList>
    </citation>
    <scope>NUCLEOTIDE SEQUENCE [LARGE SCALE GENOMIC DNA]</scope>
    <source>
        <strain evidence="3 4">DSM 6191</strain>
    </source>
</reference>
<evidence type="ECO:0000313" key="4">
    <source>
        <dbReference type="Proteomes" id="UP000184241"/>
    </source>
</evidence>
<dbReference type="PIRSF" id="PIRSF033579">
    <property type="entry name" value="Anaer_Co_chel"/>
    <property type="match status" value="1"/>
</dbReference>
<dbReference type="AlphaFoldDB" id="A0A1M5Z980"/>
<name>A0A1M5Z980_9CLOT</name>
<feature type="binding site" evidence="2">
    <location>
        <position position="138"/>
    </location>
    <ligand>
        <name>Co(2+)</name>
        <dbReference type="ChEBI" id="CHEBI:48828"/>
    </ligand>
</feature>
<dbReference type="GO" id="GO:0019251">
    <property type="term" value="P:anaerobic cobalamin biosynthetic process"/>
    <property type="evidence" value="ECO:0007669"/>
    <property type="project" value="InterPro"/>
</dbReference>
<dbReference type="InterPro" id="IPR010388">
    <property type="entry name" value="Anaerobic_Co-chelatase"/>
</dbReference>
<dbReference type="EMBL" id="FQXU01000008">
    <property type="protein sequence ID" value="SHI20785.1"/>
    <property type="molecule type" value="Genomic_DNA"/>
</dbReference>
<feature type="binding site" evidence="2">
    <location>
        <position position="169"/>
    </location>
    <ligand>
        <name>Co(2+)</name>
        <dbReference type="ChEBI" id="CHEBI:48828"/>
    </ligand>
</feature>
<evidence type="ECO:0000256" key="1">
    <source>
        <dbReference type="PIRSR" id="PIRSR033579-1"/>
    </source>
</evidence>
<organism evidence="3 4">
    <name type="scientific">Clostridium intestinale DSM 6191</name>
    <dbReference type="NCBI Taxonomy" id="1121320"/>
    <lineage>
        <taxon>Bacteria</taxon>
        <taxon>Bacillati</taxon>
        <taxon>Bacillota</taxon>
        <taxon>Clostridia</taxon>
        <taxon>Eubacteriales</taxon>
        <taxon>Clostridiaceae</taxon>
        <taxon>Clostridium</taxon>
    </lineage>
</organism>
<keyword evidence="2" id="KW-0170">Cobalt</keyword>
<evidence type="ECO:0000256" key="2">
    <source>
        <dbReference type="PIRSR" id="PIRSR033579-3"/>
    </source>
</evidence>
<proteinExistence type="predicted"/>
<dbReference type="SUPFAM" id="SSF53800">
    <property type="entry name" value="Chelatase"/>
    <property type="match status" value="1"/>
</dbReference>
<dbReference type="Proteomes" id="UP000184241">
    <property type="component" value="Unassembled WGS sequence"/>
</dbReference>
<sequence>MKAILVVTHGTANLEGVNSSLKPLIKEIKKEFSGDEVRLAFTSKFIINKLFRQSGIKVNNLEEELEALIELGCTEVFILPLHLIPGKEYLDLLDVVESYRNRITAVVATPLLSEDEDYMNLINSLDPSKELNYVYMAHGTNHEGNSSYLKLQQEFINKGYGKVLIGTLEGTPTLEDIIYMLKSRNINKIVLQPLLLMRGKHGTKDLDSWEELLINNGFEVEKVDKSLGEIEEVRKLYINKLNSLYN</sequence>
<dbReference type="GO" id="GO:0046872">
    <property type="term" value="F:metal ion binding"/>
    <property type="evidence" value="ECO:0007669"/>
    <property type="project" value="UniProtKB-KW"/>
</dbReference>
<dbReference type="RefSeq" id="WP_073020108.1">
    <property type="nucleotide sequence ID" value="NZ_FQXU01000008.1"/>
</dbReference>
<dbReference type="Pfam" id="PF06180">
    <property type="entry name" value="CbiK"/>
    <property type="match status" value="1"/>
</dbReference>
<gene>
    <name evidence="3" type="ORF">SAMN02745941_02655</name>
</gene>
<feature type="active site" description="Proton acceptor" evidence="1">
    <location>
        <position position="138"/>
    </location>
</feature>
<dbReference type="GO" id="GO:0016852">
    <property type="term" value="F:sirohydrochlorin cobaltochelatase activity"/>
    <property type="evidence" value="ECO:0007669"/>
    <property type="project" value="InterPro"/>
</dbReference>
<evidence type="ECO:0000313" key="3">
    <source>
        <dbReference type="EMBL" id="SHI20785.1"/>
    </source>
</evidence>
<feature type="binding site" evidence="2">
    <location>
        <position position="201"/>
    </location>
    <ligand>
        <name>Co(2+)</name>
        <dbReference type="ChEBI" id="CHEBI:48828"/>
    </ligand>
</feature>
<protein>
    <submittedName>
        <fullName evidence="3">Sirohydrochlorin cobaltochelatase</fullName>
    </submittedName>
</protein>
<dbReference type="Gene3D" id="3.40.50.1400">
    <property type="match status" value="2"/>
</dbReference>
<keyword evidence="2" id="KW-0479">Metal-binding</keyword>